<proteinExistence type="predicted"/>
<evidence type="ECO:0000313" key="2">
    <source>
        <dbReference type="Proteomes" id="UP001283361"/>
    </source>
</evidence>
<keyword evidence="2" id="KW-1185">Reference proteome</keyword>
<dbReference type="Proteomes" id="UP001283361">
    <property type="component" value="Unassembled WGS sequence"/>
</dbReference>
<dbReference type="AlphaFoldDB" id="A0AAE1A8X4"/>
<comment type="caution">
    <text evidence="1">The sequence shown here is derived from an EMBL/GenBank/DDBJ whole genome shotgun (WGS) entry which is preliminary data.</text>
</comment>
<dbReference type="EMBL" id="JAWDGP010002410">
    <property type="protein sequence ID" value="KAK3783470.1"/>
    <property type="molecule type" value="Genomic_DNA"/>
</dbReference>
<reference evidence="1" key="1">
    <citation type="journal article" date="2023" name="G3 (Bethesda)">
        <title>A reference genome for the long-term kleptoplast-retaining sea slug Elysia crispata morphotype clarki.</title>
        <authorList>
            <person name="Eastman K.E."/>
            <person name="Pendleton A.L."/>
            <person name="Shaikh M.A."/>
            <person name="Suttiyut T."/>
            <person name="Ogas R."/>
            <person name="Tomko P."/>
            <person name="Gavelis G."/>
            <person name="Widhalm J.R."/>
            <person name="Wisecaver J.H."/>
        </authorList>
    </citation>
    <scope>NUCLEOTIDE SEQUENCE</scope>
    <source>
        <strain evidence="1">ECLA1</strain>
    </source>
</reference>
<evidence type="ECO:0000313" key="1">
    <source>
        <dbReference type="EMBL" id="KAK3783470.1"/>
    </source>
</evidence>
<organism evidence="1 2">
    <name type="scientific">Elysia crispata</name>
    <name type="common">lettuce slug</name>
    <dbReference type="NCBI Taxonomy" id="231223"/>
    <lineage>
        <taxon>Eukaryota</taxon>
        <taxon>Metazoa</taxon>
        <taxon>Spiralia</taxon>
        <taxon>Lophotrochozoa</taxon>
        <taxon>Mollusca</taxon>
        <taxon>Gastropoda</taxon>
        <taxon>Heterobranchia</taxon>
        <taxon>Euthyneura</taxon>
        <taxon>Panpulmonata</taxon>
        <taxon>Sacoglossa</taxon>
        <taxon>Placobranchoidea</taxon>
        <taxon>Plakobranchidae</taxon>
        <taxon>Elysia</taxon>
    </lineage>
</organism>
<protein>
    <submittedName>
        <fullName evidence="1">Uncharacterized protein</fullName>
    </submittedName>
</protein>
<accession>A0AAE1A8X4</accession>
<gene>
    <name evidence="1" type="ORF">RRG08_033727</name>
</gene>
<name>A0AAE1A8X4_9GAST</name>
<sequence>MAGPAGRRHVGLAASAAAARRDYCPARPSVEPARHGQLPLRPLRLALAYWLVWLTACPKPVAAILENRPLSYRTSTAIGYLGKHREPFTSRPDKLLGLAFFRELAA</sequence>